<sequence>MKVVRVNPRKKLRKLCSFVSSALFIIALLSCLLSLVRVDAAPAFCRTCRGPCRNETDDQIGATNEPTSAEDVTYEIMEQVIEEDAGLSQVEELKRARRAKRASSVERQPCDNKDAKFQLEMLIIPIAIMMIPVALCSLLMCVCYCGPEDSRGKVPEKMFGVKLPHKKKEQSDDDELEYKDGYVQRRDSKKTRFSTNVTVIGDRAVKNNGSYYPATIPTMVIHCPKTNINGYLTNMDNNTESKSEGNSTEKKTRFSDNISIVGGNMTPVETEQSQNHNGMSRS</sequence>
<feature type="region of interest" description="Disordered" evidence="1">
    <location>
        <begin position="234"/>
        <end position="282"/>
    </location>
</feature>
<dbReference type="PROSITE" id="PS51257">
    <property type="entry name" value="PROKAR_LIPOPROTEIN"/>
    <property type="match status" value="1"/>
</dbReference>
<comment type="caution">
    <text evidence="3">The sequence shown here is derived from an EMBL/GenBank/DDBJ whole genome shotgun (WGS) entry which is preliminary data.</text>
</comment>
<evidence type="ECO:0000313" key="4">
    <source>
        <dbReference type="Proteomes" id="UP001201812"/>
    </source>
</evidence>
<keyword evidence="2" id="KW-0472">Membrane</keyword>
<reference evidence="3" key="1">
    <citation type="submission" date="2022-01" db="EMBL/GenBank/DDBJ databases">
        <title>Genome Sequence Resource for Two Populations of Ditylenchus destructor, the Migratory Endoparasitic Phytonematode.</title>
        <authorList>
            <person name="Zhang H."/>
            <person name="Lin R."/>
            <person name="Xie B."/>
        </authorList>
    </citation>
    <scope>NUCLEOTIDE SEQUENCE</scope>
    <source>
        <strain evidence="3">BazhouSP</strain>
    </source>
</reference>
<keyword evidence="2" id="KW-0812">Transmembrane</keyword>
<keyword evidence="2" id="KW-1133">Transmembrane helix</keyword>
<dbReference type="AlphaFoldDB" id="A0AAD4N7Z6"/>
<keyword evidence="4" id="KW-1185">Reference proteome</keyword>
<feature type="compositionally biased region" description="Polar residues" evidence="1">
    <location>
        <begin position="267"/>
        <end position="282"/>
    </location>
</feature>
<evidence type="ECO:0000313" key="3">
    <source>
        <dbReference type="EMBL" id="KAI1720269.1"/>
    </source>
</evidence>
<dbReference type="EMBL" id="JAKKPZ010000006">
    <property type="protein sequence ID" value="KAI1720269.1"/>
    <property type="molecule type" value="Genomic_DNA"/>
</dbReference>
<feature type="compositionally biased region" description="Basic and acidic residues" evidence="1">
    <location>
        <begin position="239"/>
        <end position="254"/>
    </location>
</feature>
<gene>
    <name evidence="3" type="ORF">DdX_05654</name>
</gene>
<protein>
    <submittedName>
        <fullName evidence="3">Uncharacterized protein</fullName>
    </submittedName>
</protein>
<feature type="transmembrane region" description="Helical" evidence="2">
    <location>
        <begin position="122"/>
        <end position="145"/>
    </location>
</feature>
<name>A0AAD4N7Z6_9BILA</name>
<dbReference type="Proteomes" id="UP001201812">
    <property type="component" value="Unassembled WGS sequence"/>
</dbReference>
<proteinExistence type="predicted"/>
<evidence type="ECO:0000256" key="2">
    <source>
        <dbReference type="SAM" id="Phobius"/>
    </source>
</evidence>
<accession>A0AAD4N7Z6</accession>
<organism evidence="3 4">
    <name type="scientific">Ditylenchus destructor</name>
    <dbReference type="NCBI Taxonomy" id="166010"/>
    <lineage>
        <taxon>Eukaryota</taxon>
        <taxon>Metazoa</taxon>
        <taxon>Ecdysozoa</taxon>
        <taxon>Nematoda</taxon>
        <taxon>Chromadorea</taxon>
        <taxon>Rhabditida</taxon>
        <taxon>Tylenchina</taxon>
        <taxon>Tylenchomorpha</taxon>
        <taxon>Sphaerularioidea</taxon>
        <taxon>Anguinidae</taxon>
        <taxon>Anguininae</taxon>
        <taxon>Ditylenchus</taxon>
    </lineage>
</organism>
<evidence type="ECO:0000256" key="1">
    <source>
        <dbReference type="SAM" id="MobiDB-lite"/>
    </source>
</evidence>